<evidence type="ECO:0000259" key="2">
    <source>
        <dbReference type="Pfam" id="PF13478"/>
    </source>
</evidence>
<name>A0A5B8U9U0_9ACTN</name>
<dbReference type="PANTHER" id="PTHR30388">
    <property type="entry name" value="ALDEHYDE OXIDOREDUCTASE MOLYBDENUM COFACTOR ASSEMBLY PROTEIN"/>
    <property type="match status" value="1"/>
</dbReference>
<dbReference type="InterPro" id="IPR027051">
    <property type="entry name" value="XdhC_Rossmann_dom"/>
</dbReference>
<gene>
    <name evidence="3" type="ORF">FSW04_20855</name>
</gene>
<dbReference type="EMBL" id="CP042430">
    <property type="protein sequence ID" value="QEC49777.1"/>
    <property type="molecule type" value="Genomic_DNA"/>
</dbReference>
<protein>
    <submittedName>
        <fullName evidence="3">XdhC family protein</fullName>
    </submittedName>
</protein>
<evidence type="ECO:0000259" key="1">
    <source>
        <dbReference type="Pfam" id="PF02625"/>
    </source>
</evidence>
<dbReference type="OrthoDB" id="9815497at2"/>
<dbReference type="PANTHER" id="PTHR30388:SF4">
    <property type="entry name" value="MOLYBDENUM COFACTOR INSERTION CHAPERONE PAOD"/>
    <property type="match status" value="1"/>
</dbReference>
<organism evidence="3 4">
    <name type="scientific">Baekduia soli</name>
    <dbReference type="NCBI Taxonomy" id="496014"/>
    <lineage>
        <taxon>Bacteria</taxon>
        <taxon>Bacillati</taxon>
        <taxon>Actinomycetota</taxon>
        <taxon>Thermoleophilia</taxon>
        <taxon>Solirubrobacterales</taxon>
        <taxon>Baekduiaceae</taxon>
        <taxon>Baekduia</taxon>
    </lineage>
</organism>
<dbReference type="Gene3D" id="3.40.50.720">
    <property type="entry name" value="NAD(P)-binding Rossmann-like Domain"/>
    <property type="match status" value="1"/>
</dbReference>
<proteinExistence type="predicted"/>
<dbReference type="InterPro" id="IPR052698">
    <property type="entry name" value="MoCofactor_Util/Proc"/>
</dbReference>
<evidence type="ECO:0000313" key="3">
    <source>
        <dbReference type="EMBL" id="QEC49777.1"/>
    </source>
</evidence>
<dbReference type="RefSeq" id="WP_146922142.1">
    <property type="nucleotide sequence ID" value="NZ_CP042430.1"/>
</dbReference>
<dbReference type="Proteomes" id="UP000321805">
    <property type="component" value="Chromosome"/>
</dbReference>
<dbReference type="Pfam" id="PF02625">
    <property type="entry name" value="XdhC_CoxI"/>
    <property type="match status" value="1"/>
</dbReference>
<dbReference type="Pfam" id="PF13478">
    <property type="entry name" value="XdhC_C"/>
    <property type="match status" value="1"/>
</dbReference>
<keyword evidence="4" id="KW-1185">Reference proteome</keyword>
<dbReference type="AlphaFoldDB" id="A0A5B8U9U0"/>
<sequence>MRDVLADLDAWAGRGEAAALATVVAVKRSAPRPPGAKMAVSSAGAVSGAVSGGCVEGSVVLAAEEVLAGGPPRLLHFGIADEDAWDVGLPCGGEIDVWVARHEDDALGAIARRDERGAQVTRLDDGAHLVLDAAGTRAGTLGDAALDDAAAEAARELMWAERSERLELEGVSVFVDVVAPAPRLVVFGAVDFAAQLCTLARITGWRPFVVDPRTRFATAERFPDAEQVVAAWPAEAFARIGGIDRATYVAVLTHDPKLDDAALLLALRSDAAYVGAMGSRRAQERRRERLLALGLTDADLERLAAPIGLDLGALTAEETALSILSEVVAVRHGHQGGRLIHAAGRIHEVGA</sequence>
<reference evidence="3 4" key="1">
    <citation type="journal article" date="2018" name="J. Microbiol.">
        <title>Baekduia soli gen. nov., sp. nov., a novel bacterium isolated from the soil of Baekdu Mountain and proposal of a novel family name, Baekduiaceae fam. nov.</title>
        <authorList>
            <person name="An D.S."/>
            <person name="Siddiqi M.Z."/>
            <person name="Kim K.H."/>
            <person name="Yu H.S."/>
            <person name="Im W.T."/>
        </authorList>
    </citation>
    <scope>NUCLEOTIDE SEQUENCE [LARGE SCALE GENOMIC DNA]</scope>
    <source>
        <strain evidence="3 4">BR7-21</strain>
    </source>
</reference>
<dbReference type="InterPro" id="IPR003777">
    <property type="entry name" value="XdhC_CoxI"/>
</dbReference>
<evidence type="ECO:0000313" key="4">
    <source>
        <dbReference type="Proteomes" id="UP000321805"/>
    </source>
</evidence>
<feature type="domain" description="XdhC- CoxI" evidence="1">
    <location>
        <begin position="11"/>
        <end position="78"/>
    </location>
</feature>
<dbReference type="KEGG" id="bsol:FSW04_20855"/>
<feature type="domain" description="XdhC Rossmann" evidence="2">
    <location>
        <begin position="184"/>
        <end position="327"/>
    </location>
</feature>
<accession>A0A5B8U9U0</accession>